<accession>A0ABR9ULD8</accession>
<keyword evidence="3" id="KW-1185">Reference proteome</keyword>
<dbReference type="SUPFAM" id="SSF53756">
    <property type="entry name" value="UDP-Glycosyltransferase/glycogen phosphorylase"/>
    <property type="match status" value="1"/>
</dbReference>
<dbReference type="InterPro" id="IPR050194">
    <property type="entry name" value="Glycosyltransferase_grp1"/>
</dbReference>
<evidence type="ECO:0000313" key="2">
    <source>
        <dbReference type="EMBL" id="MBE9188825.1"/>
    </source>
</evidence>
<organism evidence="2 3">
    <name type="scientific">Gloeocapsopsis crepidinum LEGE 06123</name>
    <dbReference type="NCBI Taxonomy" id="588587"/>
    <lineage>
        <taxon>Bacteria</taxon>
        <taxon>Bacillati</taxon>
        <taxon>Cyanobacteriota</taxon>
        <taxon>Cyanophyceae</taxon>
        <taxon>Oscillatoriophycideae</taxon>
        <taxon>Chroococcales</taxon>
        <taxon>Chroococcaceae</taxon>
        <taxon>Gloeocapsopsis</taxon>
    </lineage>
</organism>
<reference evidence="2 3" key="1">
    <citation type="submission" date="2020-10" db="EMBL/GenBank/DDBJ databases">
        <authorList>
            <person name="Castelo-Branco R."/>
            <person name="Eusebio N."/>
            <person name="Adriana R."/>
            <person name="Vieira A."/>
            <person name="Brugerolle De Fraissinette N."/>
            <person name="Rezende De Castro R."/>
            <person name="Schneider M.P."/>
            <person name="Vasconcelos V."/>
            <person name="Leao P.N."/>
        </authorList>
    </citation>
    <scope>NUCLEOTIDE SEQUENCE [LARGE SCALE GENOMIC DNA]</scope>
    <source>
        <strain evidence="2 3">LEGE 06123</strain>
    </source>
</reference>
<gene>
    <name evidence="2" type="ORF">IQ230_00280</name>
</gene>
<feature type="domain" description="Glycosyl transferase family 1" evidence="1">
    <location>
        <begin position="214"/>
        <end position="363"/>
    </location>
</feature>
<sequence length="412" mass="46506">MRKPVLTIFYQFNPWHSTIGGIQTVITNFIKYAPDEFEVRLVGTSNDTTQPNGKWQAAELAGRELQFMPLFTLQNDNFRHLFPTTLKYTAALLGRCFASDFMHFHRLEPSLAALHWSGNKTLFIHNDIQKQMQSQEDANAILWRRFPQAYYQLESFLVKQFNQILSCNSESVELYQQRYPTIADRVAFIKNTVDSQIFCPLSLEEQQEKKVALTQKLELPANTQFILFAGRLHPQKDPLLLVRAISALTDLNVHLLIAGDGELAADVRHEIEQLGLSRRVTMLGSVVQNELTKLHQLANVFVLSSAYEGLPLVVLEALACGKPVVTTDCGEISKLLPASCGVICQERTPVAVADALRQVLRHAENYPIEACVRAADPYSASAVVGAVYRDMWHHWEQQKLGSNVQNCFTSFT</sequence>
<dbReference type="InterPro" id="IPR001296">
    <property type="entry name" value="Glyco_trans_1"/>
</dbReference>
<dbReference type="Gene3D" id="3.40.50.2000">
    <property type="entry name" value="Glycogen Phosphorylase B"/>
    <property type="match status" value="2"/>
</dbReference>
<dbReference type="PANTHER" id="PTHR45947:SF3">
    <property type="entry name" value="SULFOQUINOVOSYL TRANSFERASE SQD2"/>
    <property type="match status" value="1"/>
</dbReference>
<dbReference type="RefSeq" id="WP_193929715.1">
    <property type="nucleotide sequence ID" value="NZ_CAWPMZ010000041.1"/>
</dbReference>
<evidence type="ECO:0000259" key="1">
    <source>
        <dbReference type="Pfam" id="PF00534"/>
    </source>
</evidence>
<dbReference type="Pfam" id="PF00534">
    <property type="entry name" value="Glycos_transf_1"/>
    <property type="match status" value="1"/>
</dbReference>
<dbReference type="Proteomes" id="UP000651156">
    <property type="component" value="Unassembled WGS sequence"/>
</dbReference>
<dbReference type="EMBL" id="JADEWN010000001">
    <property type="protein sequence ID" value="MBE9188825.1"/>
    <property type="molecule type" value="Genomic_DNA"/>
</dbReference>
<protein>
    <submittedName>
        <fullName evidence="2">Glycosyltransferase</fullName>
    </submittedName>
</protein>
<dbReference type="PANTHER" id="PTHR45947">
    <property type="entry name" value="SULFOQUINOVOSYL TRANSFERASE SQD2"/>
    <property type="match status" value="1"/>
</dbReference>
<evidence type="ECO:0000313" key="3">
    <source>
        <dbReference type="Proteomes" id="UP000651156"/>
    </source>
</evidence>
<name>A0ABR9ULD8_9CHRO</name>
<comment type="caution">
    <text evidence="2">The sequence shown here is derived from an EMBL/GenBank/DDBJ whole genome shotgun (WGS) entry which is preliminary data.</text>
</comment>
<proteinExistence type="predicted"/>